<sequence length="67" mass="7069">MDSAVISAVGQSLVLQQAQTAQQAQMQVFKEALDNQKDQVTALMESATADPQLASEGNLGTLVNTYA</sequence>
<evidence type="ECO:0000313" key="1">
    <source>
        <dbReference type="EMBL" id="MCG6659245.1"/>
    </source>
</evidence>
<organism evidence="1 2">
    <name type="scientific">Billgrantia campisalis</name>
    <dbReference type="NCBI Taxonomy" id="74661"/>
    <lineage>
        <taxon>Bacteria</taxon>
        <taxon>Pseudomonadati</taxon>
        <taxon>Pseudomonadota</taxon>
        <taxon>Gammaproteobacteria</taxon>
        <taxon>Oceanospirillales</taxon>
        <taxon>Halomonadaceae</taxon>
        <taxon>Billgrantia</taxon>
    </lineage>
</organism>
<keyword evidence="2" id="KW-1185">Reference proteome</keyword>
<comment type="caution">
    <text evidence="1">The sequence shown here is derived from an EMBL/GenBank/DDBJ whole genome shotgun (WGS) entry which is preliminary data.</text>
</comment>
<gene>
    <name evidence="1" type="ORF">HOP52_15915</name>
</gene>
<reference evidence="1 2" key="1">
    <citation type="submission" date="2020-05" db="EMBL/GenBank/DDBJ databases">
        <title>Comparative genomic analysis of denitrifying bacteria from Halomonas genus.</title>
        <authorList>
            <person name="Wang L."/>
            <person name="Shao Z."/>
        </authorList>
    </citation>
    <scope>NUCLEOTIDE SEQUENCE [LARGE SCALE GENOMIC DNA]</scope>
    <source>
        <strain evidence="1 2">A4</strain>
    </source>
</reference>
<accession>A0ABS9PBU4</accession>
<dbReference type="EMBL" id="JABFUC010000014">
    <property type="protein sequence ID" value="MCG6659245.1"/>
    <property type="molecule type" value="Genomic_DNA"/>
</dbReference>
<name>A0ABS9PBU4_9GAMM</name>
<proteinExistence type="predicted"/>
<dbReference type="InterPro" id="IPR025906">
    <property type="entry name" value="YjfB_motility"/>
</dbReference>
<protein>
    <submittedName>
        <fullName evidence="1">Motility protein</fullName>
    </submittedName>
</protein>
<dbReference type="Proteomes" id="UP000814385">
    <property type="component" value="Unassembled WGS sequence"/>
</dbReference>
<dbReference type="RefSeq" id="WP_238978393.1">
    <property type="nucleotide sequence ID" value="NZ_JABFUC010000014.1"/>
</dbReference>
<dbReference type="Pfam" id="PF14070">
    <property type="entry name" value="YjfB_motility"/>
    <property type="match status" value="1"/>
</dbReference>
<evidence type="ECO:0000313" key="2">
    <source>
        <dbReference type="Proteomes" id="UP000814385"/>
    </source>
</evidence>